<dbReference type="InterPro" id="IPR050772">
    <property type="entry name" value="Hydratase-Decarb/MhpD_sf"/>
</dbReference>
<gene>
    <name evidence="1" type="ORF">EDC65_4988</name>
</gene>
<evidence type="ECO:0000313" key="2">
    <source>
        <dbReference type="Proteomes" id="UP000278222"/>
    </source>
</evidence>
<dbReference type="GO" id="GO:0008684">
    <property type="term" value="F:2-oxopent-4-enoate hydratase activity"/>
    <property type="evidence" value="ECO:0007669"/>
    <property type="project" value="TreeGrafter"/>
</dbReference>
<evidence type="ECO:0000313" key="1">
    <source>
        <dbReference type="EMBL" id="ROP81133.1"/>
    </source>
</evidence>
<comment type="caution">
    <text evidence="1">The sequence shown here is derived from an EMBL/GenBank/DDBJ whole genome shotgun (WGS) entry which is preliminary data.</text>
</comment>
<dbReference type="GO" id="GO:0005737">
    <property type="term" value="C:cytoplasm"/>
    <property type="evidence" value="ECO:0007669"/>
    <property type="project" value="TreeGrafter"/>
</dbReference>
<protein>
    <submittedName>
        <fullName evidence="1">2-keto-4-pentenoate hydratase</fullName>
    </submittedName>
</protein>
<dbReference type="PANTHER" id="PTHR30143">
    <property type="entry name" value="ACID HYDRATASE"/>
    <property type="match status" value="1"/>
</dbReference>
<dbReference type="Proteomes" id="UP000278222">
    <property type="component" value="Unassembled WGS sequence"/>
</dbReference>
<dbReference type="InterPro" id="IPR036663">
    <property type="entry name" value="Fumarylacetoacetase_C_sf"/>
</dbReference>
<dbReference type="Gene3D" id="3.90.850.10">
    <property type="entry name" value="Fumarylacetoacetase-like, C-terminal domain"/>
    <property type="match status" value="1"/>
</dbReference>
<name>A0A3N1KHS9_9PROT</name>
<sequence>MLDPSRAQAASALLLDHWRQGRRLPALPPDLRPATRGEGYAIQACLEAPGAAPLFGWKIAATSTAGQRHIGVDGPMAGRLPADRVLADGAAVSLAGNLMRVAEVEFAFRMGRTLPPREASYDVDAVMGAVAGLHLAIEIPDSRFEDFATVGAPQLIADDACAHLFVLGPEVTADWRVLDLSRERPVGHVGRRYSREGLGANVLGDPRLALTWLANELSGIGVPLAAGQVVTTGTCLAPLEIAPDDAVLGDFGALGRVSVRFTD</sequence>
<dbReference type="AlphaFoldDB" id="A0A3N1KHS9"/>
<dbReference type="OrthoDB" id="9792137at2"/>
<keyword evidence="2" id="KW-1185">Reference proteome</keyword>
<proteinExistence type="predicted"/>
<reference evidence="1 2" key="1">
    <citation type="submission" date="2018-11" db="EMBL/GenBank/DDBJ databases">
        <title>Genomic Encyclopedia of Type Strains, Phase IV (KMG-IV): sequencing the most valuable type-strain genomes for metagenomic binning, comparative biology and taxonomic classification.</title>
        <authorList>
            <person name="Goeker M."/>
        </authorList>
    </citation>
    <scope>NUCLEOTIDE SEQUENCE [LARGE SCALE GENOMIC DNA]</scope>
    <source>
        <strain evidence="1 2">DSM 5900</strain>
    </source>
</reference>
<dbReference type="SUPFAM" id="SSF56529">
    <property type="entry name" value="FAH"/>
    <property type="match status" value="1"/>
</dbReference>
<organism evidence="1 2">
    <name type="scientific">Stella humosa</name>
    <dbReference type="NCBI Taxonomy" id="94"/>
    <lineage>
        <taxon>Bacteria</taxon>
        <taxon>Pseudomonadati</taxon>
        <taxon>Pseudomonadota</taxon>
        <taxon>Alphaproteobacteria</taxon>
        <taxon>Rhodospirillales</taxon>
        <taxon>Stellaceae</taxon>
        <taxon>Stella</taxon>
    </lineage>
</organism>
<accession>A0A3N1KHS9</accession>
<dbReference type="EMBL" id="RJKX01000018">
    <property type="protein sequence ID" value="ROP81133.1"/>
    <property type="molecule type" value="Genomic_DNA"/>
</dbReference>
<dbReference type="PANTHER" id="PTHR30143:SF0">
    <property type="entry name" value="2-KETO-4-PENTENOATE HYDRATASE"/>
    <property type="match status" value="1"/>
</dbReference>
<dbReference type="RefSeq" id="WP_123694763.1">
    <property type="nucleotide sequence ID" value="NZ_AP019700.1"/>
</dbReference>